<evidence type="ECO:0000313" key="3">
    <source>
        <dbReference type="Proteomes" id="UP001152320"/>
    </source>
</evidence>
<feature type="region of interest" description="Disordered" evidence="1">
    <location>
        <begin position="1"/>
        <end position="130"/>
    </location>
</feature>
<feature type="compositionally biased region" description="Gly residues" evidence="1">
    <location>
        <begin position="93"/>
        <end position="104"/>
    </location>
</feature>
<sequence>MAEAALTEGDLTEEVAVAGNQVEGESEAGTVAEEESASGEAEKRGGLVRGKGSEEVGEGSESSGRKEGETGWKEIDGEGEKGAQGGFAVVGEGTSGKGCSGEGEGSVEVLVVPETPMDWAKEVDDSRGRK</sequence>
<gene>
    <name evidence="2" type="ORF">HOLleu_09627</name>
</gene>
<keyword evidence="3" id="KW-1185">Reference proteome</keyword>
<feature type="compositionally biased region" description="Basic and acidic residues" evidence="1">
    <location>
        <begin position="119"/>
        <end position="130"/>
    </location>
</feature>
<protein>
    <submittedName>
        <fullName evidence="2">Uncharacterized protein</fullName>
    </submittedName>
</protein>
<evidence type="ECO:0000256" key="1">
    <source>
        <dbReference type="SAM" id="MobiDB-lite"/>
    </source>
</evidence>
<dbReference type="EMBL" id="JAIZAY010000004">
    <property type="protein sequence ID" value="KAJ8042772.1"/>
    <property type="molecule type" value="Genomic_DNA"/>
</dbReference>
<accession>A0A9Q1CD33</accession>
<evidence type="ECO:0000313" key="2">
    <source>
        <dbReference type="EMBL" id="KAJ8042772.1"/>
    </source>
</evidence>
<proteinExistence type="predicted"/>
<dbReference type="AlphaFoldDB" id="A0A9Q1CD33"/>
<organism evidence="2 3">
    <name type="scientific">Holothuria leucospilota</name>
    <name type="common">Black long sea cucumber</name>
    <name type="synonym">Mertensiothuria leucospilota</name>
    <dbReference type="NCBI Taxonomy" id="206669"/>
    <lineage>
        <taxon>Eukaryota</taxon>
        <taxon>Metazoa</taxon>
        <taxon>Echinodermata</taxon>
        <taxon>Eleutherozoa</taxon>
        <taxon>Echinozoa</taxon>
        <taxon>Holothuroidea</taxon>
        <taxon>Aspidochirotacea</taxon>
        <taxon>Aspidochirotida</taxon>
        <taxon>Holothuriidae</taxon>
        <taxon>Holothuria</taxon>
    </lineage>
</organism>
<feature type="compositionally biased region" description="Basic and acidic residues" evidence="1">
    <location>
        <begin position="63"/>
        <end position="81"/>
    </location>
</feature>
<name>A0A9Q1CD33_HOLLE</name>
<dbReference type="Proteomes" id="UP001152320">
    <property type="component" value="Chromosome 4"/>
</dbReference>
<reference evidence="2" key="1">
    <citation type="submission" date="2021-10" db="EMBL/GenBank/DDBJ databases">
        <title>Tropical sea cucumber genome reveals ecological adaptation and Cuvierian tubules defense mechanism.</title>
        <authorList>
            <person name="Chen T."/>
        </authorList>
    </citation>
    <scope>NUCLEOTIDE SEQUENCE</scope>
    <source>
        <strain evidence="2">Nanhai2018</strain>
        <tissue evidence="2">Muscle</tissue>
    </source>
</reference>
<comment type="caution">
    <text evidence="2">The sequence shown here is derived from an EMBL/GenBank/DDBJ whole genome shotgun (WGS) entry which is preliminary data.</text>
</comment>